<sequence length="340" mass="38956">MHLQIIIDQELNNTPPINHQIKNRIPQQQLSKYHNSHENLPPIPDQGLEQSFKRLCTSQQILARSTELHTYQCEKSFGKENACGEERPIHTDEESGAMLEMISRASSYILEEQQEQHFTPTYLPSNILNEFDALQMFREDHDASNCSDLWREGTLVYGRSAARINRASSYEIPEMDEQPEEGTIFGGHFPNNSRSKLNNDKLIQTQRNLKLGSQFDADHHVRGTQSGRELPHFYMQKKSHTVKINPSNNINIAFNGQKCSHCGLSRLSVPNIEHVEEDELSLPKTLRNFIGKLTIRQVFTFKIHGICALIQLGLVLALNFFDIDSKHFLSLIQILQAILM</sequence>
<keyword evidence="2" id="KW-1185">Reference proteome</keyword>
<dbReference type="AlphaFoldDB" id="A0A8J8T3I7"/>
<name>A0A8J8T3I7_HALGN</name>
<proteinExistence type="predicted"/>
<gene>
    <name evidence="1" type="ORF">FGO68_gene1446</name>
</gene>
<comment type="caution">
    <text evidence="1">The sequence shown here is derived from an EMBL/GenBank/DDBJ whole genome shotgun (WGS) entry which is preliminary data.</text>
</comment>
<dbReference type="Proteomes" id="UP000785679">
    <property type="component" value="Unassembled WGS sequence"/>
</dbReference>
<evidence type="ECO:0000313" key="1">
    <source>
        <dbReference type="EMBL" id="TNV80884.1"/>
    </source>
</evidence>
<reference evidence="1" key="1">
    <citation type="submission" date="2019-06" db="EMBL/GenBank/DDBJ databases">
        <authorList>
            <person name="Zheng W."/>
        </authorList>
    </citation>
    <scope>NUCLEOTIDE SEQUENCE</scope>
    <source>
        <strain evidence="1">QDHG01</strain>
    </source>
</reference>
<accession>A0A8J8T3I7</accession>
<protein>
    <submittedName>
        <fullName evidence="1">Uncharacterized protein</fullName>
    </submittedName>
</protein>
<evidence type="ECO:0000313" key="2">
    <source>
        <dbReference type="Proteomes" id="UP000785679"/>
    </source>
</evidence>
<organism evidence="1 2">
    <name type="scientific">Halteria grandinella</name>
    <dbReference type="NCBI Taxonomy" id="5974"/>
    <lineage>
        <taxon>Eukaryota</taxon>
        <taxon>Sar</taxon>
        <taxon>Alveolata</taxon>
        <taxon>Ciliophora</taxon>
        <taxon>Intramacronucleata</taxon>
        <taxon>Spirotrichea</taxon>
        <taxon>Stichotrichia</taxon>
        <taxon>Sporadotrichida</taxon>
        <taxon>Halteriidae</taxon>
        <taxon>Halteria</taxon>
    </lineage>
</organism>
<dbReference type="EMBL" id="RRYP01006899">
    <property type="protein sequence ID" value="TNV80884.1"/>
    <property type="molecule type" value="Genomic_DNA"/>
</dbReference>